<proteinExistence type="predicted"/>
<name>A0A6M3LS05_9ZZZZ</name>
<dbReference type="EMBL" id="MT141689">
    <property type="protein sequence ID" value="QJA69245.1"/>
    <property type="molecule type" value="Genomic_DNA"/>
</dbReference>
<organism evidence="2">
    <name type="scientific">viral metagenome</name>
    <dbReference type="NCBI Taxonomy" id="1070528"/>
    <lineage>
        <taxon>unclassified sequences</taxon>
        <taxon>metagenomes</taxon>
        <taxon>organismal metagenomes</taxon>
    </lineage>
</organism>
<dbReference type="EMBL" id="MT143308">
    <property type="protein sequence ID" value="QJA95365.1"/>
    <property type="molecule type" value="Genomic_DNA"/>
</dbReference>
<accession>A0A6M3LS05</accession>
<dbReference type="AlphaFoldDB" id="A0A6M3LS05"/>
<protein>
    <submittedName>
        <fullName evidence="2">Uncharacterized protein</fullName>
    </submittedName>
</protein>
<reference evidence="2" key="1">
    <citation type="submission" date="2020-03" db="EMBL/GenBank/DDBJ databases">
        <title>The deep terrestrial virosphere.</title>
        <authorList>
            <person name="Holmfeldt K."/>
            <person name="Nilsson E."/>
            <person name="Simone D."/>
            <person name="Lopez-Fernandez M."/>
            <person name="Wu X."/>
            <person name="de Brujin I."/>
            <person name="Lundin D."/>
            <person name="Andersson A."/>
            <person name="Bertilsson S."/>
            <person name="Dopson M."/>
        </authorList>
    </citation>
    <scope>NUCLEOTIDE SEQUENCE</scope>
    <source>
        <strain evidence="1">MM415A04854</strain>
        <strain evidence="2">MM415B05430</strain>
    </source>
</reference>
<evidence type="ECO:0000313" key="2">
    <source>
        <dbReference type="EMBL" id="QJA95365.1"/>
    </source>
</evidence>
<gene>
    <name evidence="1" type="ORF">MM415A04854_0008</name>
    <name evidence="2" type="ORF">MM415B05430_0010</name>
</gene>
<sequence>MNNICLNCGASRDALTDMLKECAPTDNFEIAVKMIKNCRECEERLVRLMNDCIVIVKNIRKYSKVGESGLEVKDINFKRV</sequence>
<evidence type="ECO:0000313" key="1">
    <source>
        <dbReference type="EMBL" id="QJA69245.1"/>
    </source>
</evidence>